<dbReference type="EMBL" id="CP013011">
    <property type="protein sequence ID" value="ALL01702.1"/>
    <property type="molecule type" value="Genomic_DNA"/>
</dbReference>
<proteinExistence type="predicted"/>
<dbReference type="PANTHER" id="PTHR40730">
    <property type="entry name" value="TRANSCRIPTIONAL REGULATOR PROTEIN-LIKE PROTEIN"/>
    <property type="match status" value="1"/>
</dbReference>
<organism evidence="1 2">
    <name type="scientific">Pyrodictium delaneyi</name>
    <dbReference type="NCBI Taxonomy" id="1273541"/>
    <lineage>
        <taxon>Archaea</taxon>
        <taxon>Thermoproteota</taxon>
        <taxon>Thermoprotei</taxon>
        <taxon>Desulfurococcales</taxon>
        <taxon>Pyrodictiaceae</taxon>
        <taxon>Pyrodictium</taxon>
    </lineage>
</organism>
<name>A0A0P0N530_9CREN</name>
<dbReference type="Proteomes" id="UP000058613">
    <property type="component" value="Chromosome"/>
</dbReference>
<sequence length="122" mass="13684">MKETINFLSAPCEIAVRKYVPSIRASIAIVLVRVYGLSIYRAAKLLKLTPAAVSNYLLKRRGGDYIDTVLNDAELYGMVSKMAEQIISGNIDEKRIPLYICDICRKLRLKVEPKPVVPETPC</sequence>
<evidence type="ECO:0000313" key="1">
    <source>
        <dbReference type="EMBL" id="ALL01702.1"/>
    </source>
</evidence>
<evidence type="ECO:0000313" key="2">
    <source>
        <dbReference type="Proteomes" id="UP000058613"/>
    </source>
</evidence>
<gene>
    <name evidence="1" type="ORF">Pyrde_1659</name>
</gene>
<dbReference type="AlphaFoldDB" id="A0A0P0N530"/>
<dbReference type="OrthoDB" id="42697at2157"/>
<dbReference type="KEGG" id="pdl:Pyrde_1659"/>
<accession>A0A0P0N530</accession>
<dbReference type="PANTHER" id="PTHR40730:SF3">
    <property type="entry name" value="HTH CRO_C1-TYPE DOMAIN-CONTAINING PROTEIN"/>
    <property type="match status" value="1"/>
</dbReference>
<reference evidence="1 2" key="1">
    <citation type="submission" date="2015-10" db="EMBL/GenBank/DDBJ databases">
        <title>Complete genome sequence of hyperthermophilic archaeon Pyrodictium delaneyi Su06.</title>
        <authorList>
            <person name="Jung J.-H."/>
            <person name="Lin J."/>
            <person name="Holden J.F."/>
            <person name="Park C.-S."/>
        </authorList>
    </citation>
    <scope>NUCLEOTIDE SEQUENCE [LARGE SCALE GENOMIC DNA]</scope>
    <source>
        <strain evidence="1 2">Su06</strain>
    </source>
</reference>
<protein>
    <recommendedName>
        <fullName evidence="3">Transcriptional regulator</fullName>
    </recommendedName>
</protein>
<dbReference type="GeneID" id="26099999"/>
<evidence type="ECO:0008006" key="3">
    <source>
        <dbReference type="Google" id="ProtNLM"/>
    </source>
</evidence>
<dbReference type="RefSeq" id="WP_055409881.1">
    <property type="nucleotide sequence ID" value="NZ_CP013011.1"/>
</dbReference>
<dbReference type="PATRIC" id="fig|1273541.4.peg.1768"/>